<dbReference type="InterPro" id="IPR044858">
    <property type="entry name" value="Stomagen_C"/>
</dbReference>
<reference evidence="3 4" key="1">
    <citation type="submission" date="2023-10" db="EMBL/GenBank/DDBJ databases">
        <title>Chromosome-scale genome assembly provides insights into flower coloration mechanisms of Canna indica.</title>
        <authorList>
            <person name="Li C."/>
        </authorList>
    </citation>
    <scope>NUCLEOTIDE SEQUENCE [LARGE SCALE GENOMIC DNA]</scope>
    <source>
        <tissue evidence="3">Flower</tissue>
    </source>
</reference>
<evidence type="ECO:0000259" key="2">
    <source>
        <dbReference type="Pfam" id="PF16851"/>
    </source>
</evidence>
<evidence type="ECO:0000313" key="3">
    <source>
        <dbReference type="EMBL" id="WOK94506.1"/>
    </source>
</evidence>
<dbReference type="Proteomes" id="UP001327560">
    <property type="component" value="Chromosome 1"/>
</dbReference>
<organism evidence="3 4">
    <name type="scientific">Canna indica</name>
    <name type="common">Indian-shot</name>
    <dbReference type="NCBI Taxonomy" id="4628"/>
    <lineage>
        <taxon>Eukaryota</taxon>
        <taxon>Viridiplantae</taxon>
        <taxon>Streptophyta</taxon>
        <taxon>Embryophyta</taxon>
        <taxon>Tracheophyta</taxon>
        <taxon>Spermatophyta</taxon>
        <taxon>Magnoliopsida</taxon>
        <taxon>Liliopsida</taxon>
        <taxon>Zingiberales</taxon>
        <taxon>Cannaceae</taxon>
        <taxon>Canna</taxon>
    </lineage>
</organism>
<proteinExistence type="predicted"/>
<feature type="chain" id="PRO_5042959541" description="Stomagen C-terminal domain-containing protein" evidence="1">
    <location>
        <begin position="26"/>
        <end position="115"/>
    </location>
</feature>
<keyword evidence="4" id="KW-1185">Reference proteome</keyword>
<evidence type="ECO:0000313" key="4">
    <source>
        <dbReference type="Proteomes" id="UP001327560"/>
    </source>
</evidence>
<feature type="domain" description="Stomagen C-terminal" evidence="2">
    <location>
        <begin position="66"/>
        <end position="114"/>
    </location>
</feature>
<dbReference type="InterPro" id="IPR031753">
    <property type="entry name" value="Stomagen"/>
</dbReference>
<dbReference type="EMBL" id="CP136890">
    <property type="protein sequence ID" value="WOK94506.1"/>
    <property type="molecule type" value="Genomic_DNA"/>
</dbReference>
<gene>
    <name evidence="3" type="ORF">Cni_G03210</name>
</gene>
<dbReference type="PANTHER" id="PTHR37239:SF1">
    <property type="entry name" value="EPIDERMAL PATTERNING FACTOR-LIKE PROTEIN 9"/>
    <property type="match status" value="1"/>
</dbReference>
<dbReference type="GO" id="GO:2000123">
    <property type="term" value="P:positive regulation of stomatal complex development"/>
    <property type="evidence" value="ECO:0007669"/>
    <property type="project" value="InterPro"/>
</dbReference>
<evidence type="ECO:0000256" key="1">
    <source>
        <dbReference type="SAM" id="SignalP"/>
    </source>
</evidence>
<accession>A0AAQ3JQU9</accession>
<name>A0AAQ3JQU9_9LILI</name>
<dbReference type="InterPro" id="IPR038572">
    <property type="entry name" value="Stomagen_C_sf"/>
</dbReference>
<dbReference type="AlphaFoldDB" id="A0AAQ3JQU9"/>
<sequence>MASKTTNANTSLCFLFLLFFALSMAVPESGSEALVYTSNLPAPVKEFGQLHELREERLWRLRNAGTRRVMVGSRVPLCTYYECRGCRFKCSAEQVPVDASDPINSSYHYKCVCHR</sequence>
<keyword evidence="1" id="KW-0732">Signal</keyword>
<dbReference type="PANTHER" id="PTHR37239">
    <property type="entry name" value="EPIDERMAL PATTERNING FACTOR-LIKE PROTEIN 9"/>
    <property type="match status" value="1"/>
</dbReference>
<dbReference type="Gene3D" id="2.20.25.390">
    <property type="entry name" value="Stomagen"/>
    <property type="match status" value="1"/>
</dbReference>
<feature type="signal peptide" evidence="1">
    <location>
        <begin position="1"/>
        <end position="25"/>
    </location>
</feature>
<dbReference type="Pfam" id="PF16851">
    <property type="entry name" value="Stomagen"/>
    <property type="match status" value="1"/>
</dbReference>
<protein>
    <recommendedName>
        <fullName evidence="2">Stomagen C-terminal domain-containing protein</fullName>
    </recommendedName>
</protein>